<feature type="compositionally biased region" description="Acidic residues" evidence="1">
    <location>
        <begin position="74"/>
        <end position="87"/>
    </location>
</feature>
<comment type="caution">
    <text evidence="2">The sequence shown here is derived from an EMBL/GenBank/DDBJ whole genome shotgun (WGS) entry which is preliminary data.</text>
</comment>
<dbReference type="Proteomes" id="UP000265520">
    <property type="component" value="Unassembled WGS sequence"/>
</dbReference>
<evidence type="ECO:0000256" key="1">
    <source>
        <dbReference type="SAM" id="MobiDB-lite"/>
    </source>
</evidence>
<dbReference type="EMBL" id="LXQA010093379">
    <property type="protein sequence ID" value="MCI14686.1"/>
    <property type="molecule type" value="Genomic_DNA"/>
</dbReference>
<reference evidence="2 3" key="1">
    <citation type="journal article" date="2018" name="Front. Plant Sci.">
        <title>Red Clover (Trifolium pratense) and Zigzag Clover (T. medium) - A Picture of Genomic Similarities and Differences.</title>
        <authorList>
            <person name="Dluhosova J."/>
            <person name="Istvanek J."/>
            <person name="Nedelnik J."/>
            <person name="Repkova J."/>
        </authorList>
    </citation>
    <scope>NUCLEOTIDE SEQUENCE [LARGE SCALE GENOMIC DNA]</scope>
    <source>
        <strain evidence="3">cv. 10/8</strain>
        <tissue evidence="2">Leaf</tissue>
    </source>
</reference>
<name>A0A392PTQ4_9FABA</name>
<evidence type="ECO:0000313" key="3">
    <source>
        <dbReference type="Proteomes" id="UP000265520"/>
    </source>
</evidence>
<organism evidence="2 3">
    <name type="scientific">Trifolium medium</name>
    <dbReference type="NCBI Taxonomy" id="97028"/>
    <lineage>
        <taxon>Eukaryota</taxon>
        <taxon>Viridiplantae</taxon>
        <taxon>Streptophyta</taxon>
        <taxon>Embryophyta</taxon>
        <taxon>Tracheophyta</taxon>
        <taxon>Spermatophyta</taxon>
        <taxon>Magnoliopsida</taxon>
        <taxon>eudicotyledons</taxon>
        <taxon>Gunneridae</taxon>
        <taxon>Pentapetalae</taxon>
        <taxon>rosids</taxon>
        <taxon>fabids</taxon>
        <taxon>Fabales</taxon>
        <taxon>Fabaceae</taxon>
        <taxon>Papilionoideae</taxon>
        <taxon>50 kb inversion clade</taxon>
        <taxon>NPAAA clade</taxon>
        <taxon>Hologalegina</taxon>
        <taxon>IRL clade</taxon>
        <taxon>Trifolieae</taxon>
        <taxon>Trifolium</taxon>
    </lineage>
</organism>
<evidence type="ECO:0000313" key="2">
    <source>
        <dbReference type="EMBL" id="MCI14686.1"/>
    </source>
</evidence>
<dbReference type="AlphaFoldDB" id="A0A392PTQ4"/>
<protein>
    <submittedName>
        <fullName evidence="2">RNA polymerase-associated protein RTF1</fullName>
    </submittedName>
</protein>
<sequence>MADLENLLLEAAGRTGTAGRNRHSLPPSRRRRDGSYSDGGSDSRDDDSDDEHNYASRKPSGSQVPLKKRLDPTDRDDDLGSQEEADDDGRSDREGDTSDESNIG</sequence>
<feature type="compositionally biased region" description="Basic residues" evidence="1">
    <location>
        <begin position="20"/>
        <end position="32"/>
    </location>
</feature>
<feature type="non-terminal residue" evidence="2">
    <location>
        <position position="104"/>
    </location>
</feature>
<accession>A0A392PTQ4</accession>
<proteinExistence type="predicted"/>
<feature type="region of interest" description="Disordered" evidence="1">
    <location>
        <begin position="1"/>
        <end position="104"/>
    </location>
</feature>
<keyword evidence="3" id="KW-1185">Reference proteome</keyword>